<dbReference type="AlphaFoldDB" id="A0AAX6BKF1"/>
<sequence>METEKGIYDIVTINGLKEYITRRDMLRNNISAGKIDNNRSNGICFIMEKDKGWANALKKAFLKKYW</sequence>
<dbReference type="Proteomes" id="UP001165240">
    <property type="component" value="Unassembled WGS sequence"/>
</dbReference>
<evidence type="ECO:0000313" key="2">
    <source>
        <dbReference type="Proteomes" id="UP001165240"/>
    </source>
</evidence>
<proteinExistence type="predicted"/>
<comment type="caution">
    <text evidence="1">The sequence shown here is derived from an EMBL/GenBank/DDBJ whole genome shotgun (WGS) entry which is preliminary data.</text>
</comment>
<evidence type="ECO:0000313" key="1">
    <source>
        <dbReference type="EMBL" id="GMG74208.1"/>
    </source>
</evidence>
<gene>
    <name evidence="1" type="ORF">ShirakiTB12_26760</name>
</gene>
<reference evidence="1" key="1">
    <citation type="journal article" date="2024" name="Appl Microbiol">
        <title>Effect of kuratsuki Bacillus and Priestia on Taste of Sake.</title>
        <authorList>
            <person name="Kobayashi K."/>
            <person name="Nishida H."/>
        </authorList>
    </citation>
    <scope>NUCLEOTIDE SEQUENCE</scope>
    <source>
        <strain evidence="1">B-12</strain>
    </source>
</reference>
<name>A0AAX6BKF1_PRIMG</name>
<organism evidence="1 2">
    <name type="scientific">Priestia megaterium</name>
    <name type="common">Bacillus megaterium</name>
    <dbReference type="NCBI Taxonomy" id="1404"/>
    <lineage>
        <taxon>Bacteria</taxon>
        <taxon>Bacillati</taxon>
        <taxon>Bacillota</taxon>
        <taxon>Bacilli</taxon>
        <taxon>Bacillales</taxon>
        <taxon>Bacillaceae</taxon>
        <taxon>Priestia</taxon>
    </lineage>
</organism>
<dbReference type="EMBL" id="BSYK01000001">
    <property type="protein sequence ID" value="GMG74208.1"/>
    <property type="molecule type" value="Genomic_DNA"/>
</dbReference>
<protein>
    <submittedName>
        <fullName evidence="1">Uncharacterized protein</fullName>
    </submittedName>
</protein>
<accession>A0AAX6BKF1</accession>